<dbReference type="AlphaFoldDB" id="A0A225UTA6"/>
<name>A0A225UTA6_9STRA</name>
<comment type="caution">
    <text evidence="2">The sequence shown here is derived from an EMBL/GenBank/DDBJ whole genome shotgun (WGS) entry which is preliminary data.</text>
</comment>
<feature type="coiled-coil region" evidence="1">
    <location>
        <begin position="5"/>
        <end position="73"/>
    </location>
</feature>
<proteinExistence type="predicted"/>
<dbReference type="OrthoDB" id="118391at2759"/>
<evidence type="ECO:0000256" key="1">
    <source>
        <dbReference type="SAM" id="Coils"/>
    </source>
</evidence>
<protein>
    <submittedName>
        <fullName evidence="2">Uncharacterized protein</fullName>
    </submittedName>
</protein>
<evidence type="ECO:0000313" key="2">
    <source>
        <dbReference type="EMBL" id="OWY95786.1"/>
    </source>
</evidence>
<reference evidence="3" key="1">
    <citation type="submission" date="2017-03" db="EMBL/GenBank/DDBJ databases">
        <title>Phytopthora megakarya and P. palmivora, two closely related causual agents of cacao black pod achieved similar genome size and gene model numbers by different mechanisms.</title>
        <authorList>
            <person name="Ali S."/>
            <person name="Shao J."/>
            <person name="Larry D.J."/>
            <person name="Kronmiller B."/>
            <person name="Shen D."/>
            <person name="Strem M.D."/>
            <person name="Melnick R.L."/>
            <person name="Guiltinan M.J."/>
            <person name="Tyler B.M."/>
            <person name="Meinhardt L.W."/>
            <person name="Bailey B.A."/>
        </authorList>
    </citation>
    <scope>NUCLEOTIDE SEQUENCE [LARGE SCALE GENOMIC DNA]</scope>
    <source>
        <strain evidence="3">zdho120</strain>
    </source>
</reference>
<evidence type="ECO:0000313" key="3">
    <source>
        <dbReference type="Proteomes" id="UP000198211"/>
    </source>
</evidence>
<keyword evidence="3" id="KW-1185">Reference proteome</keyword>
<organism evidence="2 3">
    <name type="scientific">Phytophthora megakarya</name>
    <dbReference type="NCBI Taxonomy" id="4795"/>
    <lineage>
        <taxon>Eukaryota</taxon>
        <taxon>Sar</taxon>
        <taxon>Stramenopiles</taxon>
        <taxon>Oomycota</taxon>
        <taxon>Peronosporomycetes</taxon>
        <taxon>Peronosporales</taxon>
        <taxon>Peronosporaceae</taxon>
        <taxon>Phytophthora</taxon>
    </lineage>
</organism>
<sequence length="364" mass="42395">MVRVRAKKKKEINQLRSERERLESNMKHQLSLIGPSKDADVVLDQEGRIRVAVRRLTLESEELRQENAKLHHKIQKHVRFWSLSSQALVTIASFSDEDPSRQTLEDARKNCPWLGHPDKGWRVHFPNGEPSFFFQPFTKSEFDAAIKHYHELTAEWEPRLSTAGQLFGWTMSHTPITRRPDNSFVTCARFTTRICCSLDDLDRLLTTSGIDEWPLLVTPPIWRTDQRTSVNTQVLQEIDLNSHVMVCNIPGKIHKRFFQLTKRQVTVDEVSGKRSIYFVATAADSKSNTQCRDAEELHREVQWILEGGHSIMFTEVNPKTVDIVYDHWAVCESELHGRHLFIRWAHYVTSCYWSEKLLIPKLLK</sequence>
<accession>A0A225UTA6</accession>
<keyword evidence="1" id="KW-0175">Coiled coil</keyword>
<gene>
    <name evidence="2" type="ORF">PHMEG_00034125</name>
</gene>
<dbReference type="EMBL" id="NBNE01012500">
    <property type="protein sequence ID" value="OWY95786.1"/>
    <property type="molecule type" value="Genomic_DNA"/>
</dbReference>
<dbReference type="Proteomes" id="UP000198211">
    <property type="component" value="Unassembled WGS sequence"/>
</dbReference>